<keyword evidence="7" id="KW-0694">RNA-binding</keyword>
<dbReference type="CDD" id="cd02440">
    <property type="entry name" value="AdoMet_MTases"/>
    <property type="match status" value="1"/>
</dbReference>
<evidence type="ECO:0000256" key="6">
    <source>
        <dbReference type="ARBA" id="ARBA00022691"/>
    </source>
</evidence>
<dbReference type="Gene3D" id="2.30.130.10">
    <property type="entry name" value="PUA domain"/>
    <property type="match status" value="1"/>
</dbReference>
<proteinExistence type="inferred from homology"/>
<dbReference type="GO" id="GO:0008168">
    <property type="term" value="F:methyltransferase activity"/>
    <property type="evidence" value="ECO:0007669"/>
    <property type="project" value="UniProtKB-KW"/>
</dbReference>
<dbReference type="GO" id="GO:0003723">
    <property type="term" value="F:RNA binding"/>
    <property type="evidence" value="ECO:0007669"/>
    <property type="project" value="UniProtKB-KW"/>
</dbReference>
<evidence type="ECO:0000256" key="8">
    <source>
        <dbReference type="ARBA" id="ARBA00038091"/>
    </source>
</evidence>
<comment type="subcellular location">
    <subcellularLocation>
        <location evidence="1">Cytoplasm</location>
    </subcellularLocation>
</comment>
<evidence type="ECO:0000313" key="10">
    <source>
        <dbReference type="EMBL" id="SLM50001.1"/>
    </source>
</evidence>
<keyword evidence="3" id="KW-0698">rRNA processing</keyword>
<dbReference type="InterPro" id="IPR029063">
    <property type="entry name" value="SAM-dependent_MTases_sf"/>
</dbReference>
<dbReference type="Pfam" id="PF17785">
    <property type="entry name" value="PUA_3"/>
    <property type="match status" value="1"/>
</dbReference>
<keyword evidence="11" id="KW-1185">Reference proteome</keyword>
<evidence type="ECO:0000256" key="2">
    <source>
        <dbReference type="ARBA" id="ARBA00022490"/>
    </source>
</evidence>
<comment type="similarity">
    <text evidence="8">Belongs to the methyltransferase superfamily. RlmI family.</text>
</comment>
<evidence type="ECO:0000256" key="3">
    <source>
        <dbReference type="ARBA" id="ARBA00022552"/>
    </source>
</evidence>
<keyword evidence="6" id="KW-0949">S-adenosyl-L-methionine</keyword>
<gene>
    <name evidence="10" type="primary">rlmI</name>
    <name evidence="10" type="ORF">NSJP_3834</name>
</gene>
<evidence type="ECO:0000313" key="11">
    <source>
        <dbReference type="Proteomes" id="UP000192042"/>
    </source>
</evidence>
<dbReference type="SUPFAM" id="SSF53335">
    <property type="entry name" value="S-adenosyl-L-methionine-dependent methyltransferases"/>
    <property type="match status" value="1"/>
</dbReference>
<dbReference type="Pfam" id="PF10672">
    <property type="entry name" value="Methyltrans_SAM"/>
    <property type="match status" value="1"/>
</dbReference>
<feature type="domain" description="PUA" evidence="9">
    <location>
        <begin position="10"/>
        <end position="93"/>
    </location>
</feature>
<evidence type="ECO:0000259" key="9">
    <source>
        <dbReference type="SMART" id="SM00359"/>
    </source>
</evidence>
<dbReference type="InterPro" id="IPR015947">
    <property type="entry name" value="PUA-like_sf"/>
</dbReference>
<dbReference type="Gene3D" id="3.40.50.150">
    <property type="entry name" value="Vaccinia Virus protein VP39"/>
    <property type="match status" value="1"/>
</dbReference>
<dbReference type="PANTHER" id="PTHR42873">
    <property type="entry name" value="RIBOSOMAL RNA LARGE SUBUNIT METHYLTRANSFERASE"/>
    <property type="match status" value="1"/>
</dbReference>
<evidence type="ECO:0000256" key="1">
    <source>
        <dbReference type="ARBA" id="ARBA00004496"/>
    </source>
</evidence>
<keyword evidence="2" id="KW-0963">Cytoplasm</keyword>
<dbReference type="SUPFAM" id="SSF88697">
    <property type="entry name" value="PUA domain-like"/>
    <property type="match status" value="1"/>
</dbReference>
<dbReference type="SMART" id="SM00359">
    <property type="entry name" value="PUA"/>
    <property type="match status" value="1"/>
</dbReference>
<dbReference type="InterPro" id="IPR036974">
    <property type="entry name" value="PUA_sf"/>
</dbReference>
<keyword evidence="5 10" id="KW-0808">Transferase</keyword>
<dbReference type="InterPro" id="IPR041532">
    <property type="entry name" value="RlmI-like_PUA"/>
</dbReference>
<dbReference type="EMBL" id="LT828648">
    <property type="protein sequence ID" value="SLM50001.1"/>
    <property type="molecule type" value="Genomic_DNA"/>
</dbReference>
<evidence type="ECO:0000256" key="7">
    <source>
        <dbReference type="ARBA" id="ARBA00022884"/>
    </source>
</evidence>
<evidence type="ECO:0000256" key="5">
    <source>
        <dbReference type="ARBA" id="ARBA00022679"/>
    </source>
</evidence>
<dbReference type="GO" id="GO:0005737">
    <property type="term" value="C:cytoplasm"/>
    <property type="evidence" value="ECO:0007669"/>
    <property type="project" value="UniProtKB-SubCell"/>
</dbReference>
<dbReference type="GO" id="GO:0006364">
    <property type="term" value="P:rRNA processing"/>
    <property type="evidence" value="ECO:0007669"/>
    <property type="project" value="UniProtKB-KW"/>
</dbReference>
<dbReference type="AlphaFoldDB" id="A0A1W1IAQ8"/>
<dbReference type="CDD" id="cd11572">
    <property type="entry name" value="RlmI_M_like"/>
    <property type="match status" value="1"/>
</dbReference>
<dbReference type="CDD" id="cd21153">
    <property type="entry name" value="PUA_RlmI"/>
    <property type="match status" value="1"/>
</dbReference>
<sequence length="397" mass="44222">MKISHEQPAAKLMLARRQDRSEPGHYWIYAGFVQPASGDVAAGDLVDVAHPDGRFYARGLYNPASKIRVRILTFQDEPVDDAFWRERIGKAVRLRKRLVSGTDAYRLVYGEADFLPGLIADCYGDVLVLQTLSAGMDRRKQRLAEILCEESGAKRVYVRNDAKSRVLEGLPMETGFLMGGGDTTIEVHEGRARFIVDFARGQKTGWFCDQRQNRLEAATFAPKADVLEVFCHTGAFGIHAALAGAASVEGLDVGEEALASARHHAQLNGVTDRCTYRQADAFEEMRRLDRSGRRYDLVLLDPPAFARSRQAVPRALAGYKDVNLLGMRLTKPEGFLISSSCSHHVSEQDFWQTIRAAARDAGREVRLLAQRGQADDHPILAAMPETRYLKCCIMQVL</sequence>
<dbReference type="InterPro" id="IPR002478">
    <property type="entry name" value="PUA"/>
</dbReference>
<accession>A0A1W1IAQ8</accession>
<dbReference type="GO" id="GO:0032259">
    <property type="term" value="P:methylation"/>
    <property type="evidence" value="ECO:0007669"/>
    <property type="project" value="UniProtKB-KW"/>
</dbReference>
<dbReference type="KEGG" id="nja:NSJP_3834"/>
<dbReference type="PANTHER" id="PTHR42873:SF1">
    <property type="entry name" value="S-ADENOSYLMETHIONINE-DEPENDENT METHYLTRANSFERASE DOMAIN-CONTAINING PROTEIN"/>
    <property type="match status" value="1"/>
</dbReference>
<dbReference type="Gene3D" id="3.30.750.80">
    <property type="entry name" value="RNA methyltransferase domain (HRMD) like"/>
    <property type="match status" value="1"/>
</dbReference>
<dbReference type="PROSITE" id="PS50890">
    <property type="entry name" value="PUA"/>
    <property type="match status" value="1"/>
</dbReference>
<evidence type="ECO:0000256" key="4">
    <source>
        <dbReference type="ARBA" id="ARBA00022603"/>
    </source>
</evidence>
<dbReference type="OrthoDB" id="9805492at2"/>
<dbReference type="EC" id="2.1.1.191" evidence="10"/>
<organism evidence="10 11">
    <name type="scientific">Nitrospira japonica</name>
    <dbReference type="NCBI Taxonomy" id="1325564"/>
    <lineage>
        <taxon>Bacteria</taxon>
        <taxon>Pseudomonadati</taxon>
        <taxon>Nitrospirota</taxon>
        <taxon>Nitrospiria</taxon>
        <taxon>Nitrospirales</taxon>
        <taxon>Nitrospiraceae</taxon>
        <taxon>Nitrospira</taxon>
    </lineage>
</organism>
<reference evidence="10 11" key="1">
    <citation type="submission" date="2017-03" db="EMBL/GenBank/DDBJ databases">
        <authorList>
            <person name="Afonso C.L."/>
            <person name="Miller P.J."/>
            <person name="Scott M.A."/>
            <person name="Spackman E."/>
            <person name="Goraichik I."/>
            <person name="Dimitrov K.M."/>
            <person name="Suarez D.L."/>
            <person name="Swayne D.E."/>
        </authorList>
    </citation>
    <scope>NUCLEOTIDE SEQUENCE [LARGE SCALE GENOMIC DNA]</scope>
    <source>
        <strain evidence="10">Genome sequencing of Nitrospira japonica strain NJ11</strain>
    </source>
</reference>
<dbReference type="RefSeq" id="WP_080888165.1">
    <property type="nucleotide sequence ID" value="NZ_LT828648.1"/>
</dbReference>
<name>A0A1W1IAQ8_9BACT</name>
<dbReference type="InterPro" id="IPR019614">
    <property type="entry name" value="SAM-dep_methyl-trfase"/>
</dbReference>
<dbReference type="Proteomes" id="UP000192042">
    <property type="component" value="Chromosome I"/>
</dbReference>
<keyword evidence="4 10" id="KW-0489">Methyltransferase</keyword>
<protein>
    <submittedName>
        <fullName evidence="10">Ribosomal RNA large subunit methyltransferase I</fullName>
        <ecNumber evidence="10">2.1.1.191</ecNumber>
    </submittedName>
</protein>